<evidence type="ECO:0000313" key="3">
    <source>
        <dbReference type="EMBL" id="TNY24528.1"/>
    </source>
</evidence>
<comment type="caution">
    <text evidence="3">The sequence shown here is derived from an EMBL/GenBank/DDBJ whole genome shotgun (WGS) entry which is preliminary data.</text>
</comment>
<reference evidence="3 4" key="1">
    <citation type="submission" date="2019-03" db="EMBL/GenBank/DDBJ databases">
        <title>Rhodosporidium diobovatum UCD-FST 08-225 genome sequencing, assembly, and annotation.</title>
        <authorList>
            <person name="Fakankun I.U."/>
            <person name="Fristensky B."/>
            <person name="Levin D.B."/>
        </authorList>
    </citation>
    <scope>NUCLEOTIDE SEQUENCE [LARGE SCALE GENOMIC DNA]</scope>
    <source>
        <strain evidence="3 4">UCD-FST 08-225</strain>
    </source>
</reference>
<name>A0A5C5G646_9BASI</name>
<evidence type="ECO:0000256" key="1">
    <source>
        <dbReference type="SAM" id="MobiDB-lite"/>
    </source>
</evidence>
<keyword evidence="2" id="KW-0732">Signal</keyword>
<evidence type="ECO:0008006" key="5">
    <source>
        <dbReference type="Google" id="ProtNLM"/>
    </source>
</evidence>
<feature type="region of interest" description="Disordered" evidence="1">
    <location>
        <begin position="83"/>
        <end position="108"/>
    </location>
</feature>
<sequence>MHCLLSTRAALHCLLLLGCLLQFFVDGAATRGEGRGRGKGTGRQERVSPGHQHGPTRRTPPLKGAGEAKGRWSASYITGVCGSVSPSSESPRGLVALTASKEDVGSVA</sequence>
<accession>A0A5C5G646</accession>
<feature type="compositionally biased region" description="Basic and acidic residues" evidence="1">
    <location>
        <begin position="32"/>
        <end position="48"/>
    </location>
</feature>
<proteinExistence type="predicted"/>
<evidence type="ECO:0000313" key="4">
    <source>
        <dbReference type="Proteomes" id="UP000311382"/>
    </source>
</evidence>
<keyword evidence="4" id="KW-1185">Reference proteome</keyword>
<dbReference type="AlphaFoldDB" id="A0A5C5G646"/>
<evidence type="ECO:0000256" key="2">
    <source>
        <dbReference type="SAM" id="SignalP"/>
    </source>
</evidence>
<feature type="signal peptide" evidence="2">
    <location>
        <begin position="1"/>
        <end position="29"/>
    </location>
</feature>
<feature type="chain" id="PRO_5022878904" description="Secreted protein" evidence="2">
    <location>
        <begin position="30"/>
        <end position="108"/>
    </location>
</feature>
<feature type="region of interest" description="Disordered" evidence="1">
    <location>
        <begin position="31"/>
        <end position="68"/>
    </location>
</feature>
<protein>
    <recommendedName>
        <fullName evidence="5">Secreted protein</fullName>
    </recommendedName>
</protein>
<dbReference type="EMBL" id="SOZI01000002">
    <property type="protein sequence ID" value="TNY24528.1"/>
    <property type="molecule type" value="Genomic_DNA"/>
</dbReference>
<dbReference type="Proteomes" id="UP000311382">
    <property type="component" value="Unassembled WGS sequence"/>
</dbReference>
<gene>
    <name evidence="3" type="ORF">DMC30DRAFT_386683</name>
</gene>
<organism evidence="3 4">
    <name type="scientific">Rhodotorula diobovata</name>
    <dbReference type="NCBI Taxonomy" id="5288"/>
    <lineage>
        <taxon>Eukaryota</taxon>
        <taxon>Fungi</taxon>
        <taxon>Dikarya</taxon>
        <taxon>Basidiomycota</taxon>
        <taxon>Pucciniomycotina</taxon>
        <taxon>Microbotryomycetes</taxon>
        <taxon>Sporidiobolales</taxon>
        <taxon>Sporidiobolaceae</taxon>
        <taxon>Rhodotorula</taxon>
    </lineage>
</organism>